<dbReference type="Pfam" id="PF16244">
    <property type="entry name" value="DUF4901"/>
    <property type="match status" value="1"/>
</dbReference>
<reference evidence="4 5" key="1">
    <citation type="submission" date="2018-12" db="EMBL/GenBank/DDBJ databases">
        <title>Lysinibacillus antri sp. nov., isolated from a cave soil.</title>
        <authorList>
            <person name="Narsing Rao M.P."/>
            <person name="Zhang H."/>
            <person name="Dong Z.-Y."/>
            <person name="Niu X.-K."/>
            <person name="Zhang K."/>
            <person name="Fang B.-Z."/>
            <person name="Kang Y.-Q."/>
            <person name="Xiao M."/>
            <person name="Li W.-J."/>
        </authorList>
    </citation>
    <scope>NUCLEOTIDE SEQUENCE [LARGE SCALE GENOMIC DNA]</scope>
    <source>
        <strain evidence="4 5">SYSU K30002</strain>
    </source>
</reference>
<dbReference type="InterPro" id="IPR001119">
    <property type="entry name" value="SLH_dom"/>
</dbReference>
<feature type="domain" description="SLH" evidence="3">
    <location>
        <begin position="617"/>
        <end position="679"/>
    </location>
</feature>
<keyword evidence="1 2" id="KW-0732">Signal</keyword>
<dbReference type="AlphaFoldDB" id="A0A432LBL1"/>
<comment type="caution">
    <text evidence="4">The sequence shown here is derived from an EMBL/GenBank/DDBJ whole genome shotgun (WGS) entry which is preliminary data.</text>
</comment>
<dbReference type="Proteomes" id="UP000287910">
    <property type="component" value="Unassembled WGS sequence"/>
</dbReference>
<dbReference type="EMBL" id="RYYR01000014">
    <property type="protein sequence ID" value="RUL51746.1"/>
    <property type="molecule type" value="Genomic_DNA"/>
</dbReference>
<keyword evidence="5" id="KW-1185">Reference proteome</keyword>
<evidence type="ECO:0000313" key="5">
    <source>
        <dbReference type="Proteomes" id="UP000287910"/>
    </source>
</evidence>
<gene>
    <name evidence="4" type="ORF">EK386_11575</name>
</gene>
<dbReference type="Pfam" id="PF00395">
    <property type="entry name" value="SLH"/>
    <property type="match status" value="1"/>
</dbReference>
<organism evidence="4 5">
    <name type="scientific">Lysinibacillus antri</name>
    <dbReference type="NCBI Taxonomy" id="2498145"/>
    <lineage>
        <taxon>Bacteria</taxon>
        <taxon>Bacillati</taxon>
        <taxon>Bacillota</taxon>
        <taxon>Bacilli</taxon>
        <taxon>Bacillales</taxon>
        <taxon>Bacillaceae</taxon>
        <taxon>Lysinibacillus</taxon>
    </lineage>
</organism>
<dbReference type="InterPro" id="IPR032599">
    <property type="entry name" value="YcdB/YcdC_rep_domain"/>
</dbReference>
<sequence>MVNLRRIGITVTTAALSLGLVTSVGHAQTTVNGQGGQAEKPLIEVAATESTVSKNDLIKKFKEIFPNKFDYLTSNDFHMSSGHHFPGEDTIRYDLSFHKTVQGKNIHGGITFAGEKLEIESFYFSPANESEALFPAKVKEDEAKEIASNFIKKFPNGDQYKLNTNESNFYYFYANQVLTEPIRYGFTFGRTNKDIKISDQQIHVTVLGNGEITEFYRNPLSNKSHTFDETTQLKMQSEVLKKIKENLSVQLQYQINHDYQSGERTVQLVYNPTSQFVGVHALSGDWYTSKEITSSLPPRKSIEKLVEKPLPAKHKGLTVEDVKTLVNELLKVDSEDVTLTIHHVGETTNYNGKEVYVVDYSYEYKNGGYGTSIEIDKQTGEIIQYHDMRNEVLNNLGKDESKGGTLTSAEALSKAIAYLKEWVPSYLHNYAKPIAEPYVDQQLGSYSFTFPRVVNGIAVTGDEISISINSDGKLSSLYVNQQNIEEWPQVEGALSNEKAKERYLEAIGVELLYMKHSEEDKHYSLVYVPTYNKLAIGSLDATSGEWISHYGQKDSTTVSHPTAANELNYLIQNKILDVKDPASFNANEKISKGEALSVLVKSLSYFYDGMYPEQEEKPQSFENIGPDNKYYNVVERAVTMGILDASAGTFDTEAKITREELAVWYIKALGLEQAAKHKDIYKVNVKDADEVTQTGYVALATALEILPTEDGKFSPKKEVTYADVAVSTIRLAHKAHESGVEIYY</sequence>
<protein>
    <submittedName>
        <fullName evidence="4">S-layer homology domain-containing protein</fullName>
    </submittedName>
</protein>
<accession>A0A432LBL1</accession>
<dbReference type="RefSeq" id="WP_126659328.1">
    <property type="nucleotide sequence ID" value="NZ_RYYR01000014.1"/>
</dbReference>
<name>A0A432LBL1_9BACI</name>
<proteinExistence type="predicted"/>
<dbReference type="PROSITE" id="PS51272">
    <property type="entry name" value="SLH"/>
    <property type="match status" value="1"/>
</dbReference>
<evidence type="ECO:0000313" key="4">
    <source>
        <dbReference type="EMBL" id="RUL51746.1"/>
    </source>
</evidence>
<feature type="chain" id="PRO_5019386625" evidence="2">
    <location>
        <begin position="28"/>
        <end position="744"/>
    </location>
</feature>
<evidence type="ECO:0000259" key="3">
    <source>
        <dbReference type="PROSITE" id="PS51272"/>
    </source>
</evidence>
<evidence type="ECO:0000256" key="2">
    <source>
        <dbReference type="SAM" id="SignalP"/>
    </source>
</evidence>
<feature type="signal peptide" evidence="2">
    <location>
        <begin position="1"/>
        <end position="27"/>
    </location>
</feature>
<evidence type="ECO:0000256" key="1">
    <source>
        <dbReference type="ARBA" id="ARBA00022729"/>
    </source>
</evidence>